<sequence length="78" mass="8839">MAIQIYLQRNHFRVTIADGEAGLRALENEQVDLMMIDIFMPHMRGRRVDPDLPRRAPRGASCCLRDWVSAVAFVAAAK</sequence>
<accession>A0ABV2RHF3</accession>
<keyword evidence="2" id="KW-1185">Reference proteome</keyword>
<name>A0ABV2RHF3_BRAJP</name>
<dbReference type="InterPro" id="IPR011006">
    <property type="entry name" value="CheY-like_superfamily"/>
</dbReference>
<dbReference type="Gene3D" id="3.40.50.2300">
    <property type="match status" value="1"/>
</dbReference>
<keyword evidence="1" id="KW-0238">DNA-binding</keyword>
<dbReference type="GO" id="GO:0003677">
    <property type="term" value="F:DNA binding"/>
    <property type="evidence" value="ECO:0007669"/>
    <property type="project" value="UniProtKB-KW"/>
</dbReference>
<dbReference type="EMBL" id="JBEPTQ010000002">
    <property type="protein sequence ID" value="MET4716363.1"/>
    <property type="molecule type" value="Genomic_DNA"/>
</dbReference>
<dbReference type="SUPFAM" id="SSF52172">
    <property type="entry name" value="CheY-like"/>
    <property type="match status" value="1"/>
</dbReference>
<gene>
    <name evidence="1" type="ORF">ABIF63_000469</name>
</gene>
<reference evidence="1 2" key="1">
    <citation type="submission" date="2024-06" db="EMBL/GenBank/DDBJ databases">
        <title>Genomic Encyclopedia of Type Strains, Phase V (KMG-V): Genome sequencing to study the core and pangenomes of soil and plant-associated prokaryotes.</title>
        <authorList>
            <person name="Whitman W."/>
        </authorList>
    </citation>
    <scope>NUCLEOTIDE SEQUENCE [LARGE SCALE GENOMIC DNA]</scope>
    <source>
        <strain evidence="1 2">USDA 160</strain>
    </source>
</reference>
<protein>
    <submittedName>
        <fullName evidence="1">DNA-binding response OmpR family regulator</fullName>
    </submittedName>
</protein>
<dbReference type="Proteomes" id="UP001549291">
    <property type="component" value="Unassembled WGS sequence"/>
</dbReference>
<evidence type="ECO:0000313" key="1">
    <source>
        <dbReference type="EMBL" id="MET4716363.1"/>
    </source>
</evidence>
<proteinExistence type="predicted"/>
<evidence type="ECO:0000313" key="2">
    <source>
        <dbReference type="Proteomes" id="UP001549291"/>
    </source>
</evidence>
<comment type="caution">
    <text evidence="1">The sequence shown here is derived from an EMBL/GenBank/DDBJ whole genome shotgun (WGS) entry which is preliminary data.</text>
</comment>
<organism evidence="1 2">
    <name type="scientific">Bradyrhizobium japonicum</name>
    <dbReference type="NCBI Taxonomy" id="375"/>
    <lineage>
        <taxon>Bacteria</taxon>
        <taxon>Pseudomonadati</taxon>
        <taxon>Pseudomonadota</taxon>
        <taxon>Alphaproteobacteria</taxon>
        <taxon>Hyphomicrobiales</taxon>
        <taxon>Nitrobacteraceae</taxon>
        <taxon>Bradyrhizobium</taxon>
    </lineage>
</organism>